<organism evidence="1 2">
    <name type="scientific">Achromobacter marplatensis</name>
    <dbReference type="NCBI Taxonomy" id="470868"/>
    <lineage>
        <taxon>Bacteria</taxon>
        <taxon>Pseudomonadati</taxon>
        <taxon>Pseudomonadota</taxon>
        <taxon>Betaproteobacteria</taxon>
        <taxon>Burkholderiales</taxon>
        <taxon>Alcaligenaceae</taxon>
        <taxon>Achromobacter</taxon>
    </lineage>
</organism>
<dbReference type="Proteomes" id="UP001161276">
    <property type="component" value="Unassembled WGS sequence"/>
</dbReference>
<evidence type="ECO:0000313" key="1">
    <source>
        <dbReference type="EMBL" id="MDH2052405.1"/>
    </source>
</evidence>
<reference evidence="1" key="1">
    <citation type="submission" date="2022-09" db="EMBL/GenBank/DDBJ databases">
        <title>Intensive care unit water sources are persistently colonized with multi-drug resistant bacteria and are the site of extensive horizontal gene transfer of antibiotic resistance genes.</title>
        <authorList>
            <person name="Diorio-Toth L."/>
        </authorList>
    </citation>
    <scope>NUCLEOTIDE SEQUENCE</scope>
    <source>
        <strain evidence="1">GD03676</strain>
    </source>
</reference>
<evidence type="ECO:0000313" key="2">
    <source>
        <dbReference type="Proteomes" id="UP001161276"/>
    </source>
</evidence>
<comment type="caution">
    <text evidence="1">The sequence shown here is derived from an EMBL/GenBank/DDBJ whole genome shotgun (WGS) entry which is preliminary data.</text>
</comment>
<sequence length="441" mass="48650">MATAGKFNRYTNHLGAHAGAYADVCLQAVEDLFDAAWLRKNKGHRLQTLWARRDPLATNELYALGKAILNLKTKHAKWLESTAKRVKNNPADSHGLTTEILVCGSFAGQGGAEVSPAKNNEPGVDLVVKFPSSFKYMVSIKNHDVSKHEKAFQTLARKVKDAFVATLKKLGQNAKLMVSCEDYMTDQDFEACLAFVQETLREPGIYELSDGRVKVAYAHLVKEQGREFAKSEPSSAVMIYCRHHRNEQLNFKSKLKDAAENMQRHVSPSPDRFRLLQMRVHASADILALESAAQEMLDAPSDCGLDGVWLTQSIGVREAETDKTTIHTVLRAAMRGNHAGQIKAAQQGERVSYEFGIGSMGTTPVTSSFSSGDGVSLAMPPDFYLYQKTDFYYLMQPSASGLQGNLQSPASGVHYHQVAEIDGREIVFKAHSPEAEDVLIV</sequence>
<proteinExistence type="predicted"/>
<dbReference type="EMBL" id="JAOCKG010000007">
    <property type="protein sequence ID" value="MDH2052405.1"/>
    <property type="molecule type" value="Genomic_DNA"/>
</dbReference>
<dbReference type="RefSeq" id="WP_280027912.1">
    <property type="nucleotide sequence ID" value="NZ_JAOCKG010000007.1"/>
</dbReference>
<protein>
    <submittedName>
        <fullName evidence="1">Uncharacterized protein</fullName>
    </submittedName>
</protein>
<gene>
    <name evidence="1" type="ORF">N5K24_18515</name>
</gene>
<dbReference type="AlphaFoldDB" id="A0AA42WBN1"/>
<name>A0AA42WBN1_9BURK</name>
<accession>A0AA42WBN1</accession>